<evidence type="ECO:0000256" key="1">
    <source>
        <dbReference type="ARBA" id="ARBA00004429"/>
    </source>
</evidence>
<keyword evidence="6 9" id="KW-1133">Transmembrane helix</keyword>
<evidence type="ECO:0000313" key="12">
    <source>
        <dbReference type="Proteomes" id="UP000199315"/>
    </source>
</evidence>
<dbReference type="AlphaFoldDB" id="A0A1D3TYU0"/>
<comment type="similarity">
    <text evidence="8">Belongs to the TRAP transporter small permease family.</text>
</comment>
<dbReference type="PANTHER" id="PTHR35011">
    <property type="entry name" value="2,3-DIKETO-L-GULONATE TRAP TRANSPORTER SMALL PERMEASE PROTEIN YIAM"/>
    <property type="match status" value="1"/>
</dbReference>
<gene>
    <name evidence="11" type="ORF">SAMN05421730_10523</name>
</gene>
<feature type="domain" description="Tripartite ATP-independent periplasmic transporters DctQ component" evidence="10">
    <location>
        <begin position="23"/>
        <end position="151"/>
    </location>
</feature>
<feature type="transmembrane region" description="Helical" evidence="9">
    <location>
        <begin position="128"/>
        <end position="149"/>
    </location>
</feature>
<keyword evidence="2" id="KW-0813">Transport</keyword>
<dbReference type="STRING" id="1619234.SAMN05421730_10523"/>
<accession>A0A1D3TYU0</accession>
<dbReference type="PANTHER" id="PTHR35011:SF2">
    <property type="entry name" value="2,3-DIKETO-L-GULONATE TRAP TRANSPORTER SMALL PERMEASE PROTEIN YIAM"/>
    <property type="match status" value="1"/>
</dbReference>
<dbReference type="RefSeq" id="WP_091236950.1">
    <property type="nucleotide sequence ID" value="NZ_FMKA01000052.1"/>
</dbReference>
<dbReference type="InterPro" id="IPR007387">
    <property type="entry name" value="TRAP_DctQ"/>
</dbReference>
<dbReference type="EMBL" id="FMKA01000052">
    <property type="protein sequence ID" value="SCP99664.1"/>
    <property type="molecule type" value="Genomic_DNA"/>
</dbReference>
<name>A0A1D3TYU0_9FIRM</name>
<comment type="subcellular location">
    <subcellularLocation>
        <location evidence="1">Cell inner membrane</location>
        <topology evidence="1">Multi-pass membrane protein</topology>
    </subcellularLocation>
</comment>
<feature type="transmembrane region" description="Helical" evidence="9">
    <location>
        <begin position="12"/>
        <end position="32"/>
    </location>
</feature>
<evidence type="ECO:0000256" key="3">
    <source>
        <dbReference type="ARBA" id="ARBA00022475"/>
    </source>
</evidence>
<dbReference type="Pfam" id="PF04290">
    <property type="entry name" value="DctQ"/>
    <property type="match status" value="1"/>
</dbReference>
<keyword evidence="12" id="KW-1185">Reference proteome</keyword>
<dbReference type="GO" id="GO:0005886">
    <property type="term" value="C:plasma membrane"/>
    <property type="evidence" value="ECO:0007669"/>
    <property type="project" value="UniProtKB-SubCell"/>
</dbReference>
<dbReference type="GO" id="GO:0015740">
    <property type="term" value="P:C4-dicarboxylate transport"/>
    <property type="evidence" value="ECO:0007669"/>
    <property type="project" value="TreeGrafter"/>
</dbReference>
<keyword evidence="7 9" id="KW-0472">Membrane</keyword>
<evidence type="ECO:0000313" key="11">
    <source>
        <dbReference type="EMBL" id="SCP99664.1"/>
    </source>
</evidence>
<keyword evidence="5 9" id="KW-0812">Transmembrane</keyword>
<keyword evidence="4" id="KW-0997">Cell inner membrane</keyword>
<dbReference type="InterPro" id="IPR055348">
    <property type="entry name" value="DctQ"/>
</dbReference>
<evidence type="ECO:0000256" key="6">
    <source>
        <dbReference type="ARBA" id="ARBA00022989"/>
    </source>
</evidence>
<evidence type="ECO:0000259" key="10">
    <source>
        <dbReference type="Pfam" id="PF04290"/>
    </source>
</evidence>
<dbReference type="Proteomes" id="UP000199315">
    <property type="component" value="Unassembled WGS sequence"/>
</dbReference>
<feature type="transmembrane region" description="Helical" evidence="9">
    <location>
        <begin position="47"/>
        <end position="65"/>
    </location>
</feature>
<reference evidence="11 12" key="1">
    <citation type="submission" date="2016-09" db="EMBL/GenBank/DDBJ databases">
        <authorList>
            <person name="Capua I."/>
            <person name="De Benedictis P."/>
            <person name="Joannis T."/>
            <person name="Lombin L.H."/>
            <person name="Cattoli G."/>
        </authorList>
    </citation>
    <scope>NUCLEOTIDE SEQUENCE [LARGE SCALE GENOMIC DNA]</scope>
    <source>
        <strain evidence="11 12">GluBS11</strain>
    </source>
</reference>
<organism evidence="11 12">
    <name type="scientific">Anaerobium acetethylicum</name>
    <dbReference type="NCBI Taxonomy" id="1619234"/>
    <lineage>
        <taxon>Bacteria</taxon>
        <taxon>Bacillati</taxon>
        <taxon>Bacillota</taxon>
        <taxon>Clostridia</taxon>
        <taxon>Lachnospirales</taxon>
        <taxon>Lachnospiraceae</taxon>
        <taxon>Anaerobium</taxon>
    </lineage>
</organism>
<keyword evidence="3" id="KW-1003">Cell membrane</keyword>
<dbReference type="OrthoDB" id="9814265at2"/>
<evidence type="ECO:0000256" key="7">
    <source>
        <dbReference type="ARBA" id="ARBA00023136"/>
    </source>
</evidence>
<evidence type="ECO:0000256" key="8">
    <source>
        <dbReference type="ARBA" id="ARBA00038436"/>
    </source>
</evidence>
<protein>
    <submittedName>
        <fullName evidence="11">TRAP-type C4-dicarboxylate transport system, small permease component</fullName>
    </submittedName>
</protein>
<sequence>MAALRKVLNSIMAVLSGVSFAAMVILVVWQVVTRYILKNPSPWTEELVSYLFAWMALFGASLTVSERGHMNIPVVVDKMSPGMQKTAALFAEAVIFAFSAVVLVWGGFSISKLAMGQMTSALGVPIGVFYFALPVSGILNMIFAVVNIYDISKGNISVLPPDENAAVFENLEQFEELGKKKKGE</sequence>
<evidence type="ECO:0000256" key="2">
    <source>
        <dbReference type="ARBA" id="ARBA00022448"/>
    </source>
</evidence>
<evidence type="ECO:0000256" key="4">
    <source>
        <dbReference type="ARBA" id="ARBA00022519"/>
    </source>
</evidence>
<evidence type="ECO:0000256" key="5">
    <source>
        <dbReference type="ARBA" id="ARBA00022692"/>
    </source>
</evidence>
<feature type="transmembrane region" description="Helical" evidence="9">
    <location>
        <begin position="86"/>
        <end position="108"/>
    </location>
</feature>
<dbReference type="GO" id="GO:0022857">
    <property type="term" value="F:transmembrane transporter activity"/>
    <property type="evidence" value="ECO:0007669"/>
    <property type="project" value="TreeGrafter"/>
</dbReference>
<evidence type="ECO:0000256" key="9">
    <source>
        <dbReference type="SAM" id="Phobius"/>
    </source>
</evidence>
<proteinExistence type="inferred from homology"/>